<evidence type="ECO:0000313" key="12">
    <source>
        <dbReference type="EMBL" id="RCW33265.1"/>
    </source>
</evidence>
<dbReference type="SUPFAM" id="SSF49464">
    <property type="entry name" value="Carboxypeptidase regulatory domain-like"/>
    <property type="match status" value="1"/>
</dbReference>
<evidence type="ECO:0000256" key="1">
    <source>
        <dbReference type="ARBA" id="ARBA00004571"/>
    </source>
</evidence>
<dbReference type="InterPro" id="IPR023996">
    <property type="entry name" value="TonB-dep_OMP_SusC/RagA"/>
</dbReference>
<evidence type="ECO:0000256" key="6">
    <source>
        <dbReference type="ARBA" id="ARBA00023136"/>
    </source>
</evidence>
<protein>
    <submittedName>
        <fullName evidence="12">TonB-linked SusC/RagA family outer membrane protein</fullName>
    </submittedName>
</protein>
<dbReference type="EMBL" id="QPIZ01000013">
    <property type="protein sequence ID" value="RCW33265.1"/>
    <property type="molecule type" value="Genomic_DNA"/>
</dbReference>
<evidence type="ECO:0000256" key="7">
    <source>
        <dbReference type="ARBA" id="ARBA00023237"/>
    </source>
</evidence>
<dbReference type="GO" id="GO:0009279">
    <property type="term" value="C:cell outer membrane"/>
    <property type="evidence" value="ECO:0007669"/>
    <property type="project" value="UniProtKB-SubCell"/>
</dbReference>
<dbReference type="NCBIfam" id="TIGR04057">
    <property type="entry name" value="SusC_RagA_signa"/>
    <property type="match status" value="1"/>
</dbReference>
<evidence type="ECO:0000259" key="11">
    <source>
        <dbReference type="Pfam" id="PF07715"/>
    </source>
</evidence>
<dbReference type="Gene3D" id="2.170.130.10">
    <property type="entry name" value="TonB-dependent receptor, plug domain"/>
    <property type="match status" value="1"/>
</dbReference>
<feature type="domain" description="TonB-dependent receptor plug" evidence="11">
    <location>
        <begin position="224"/>
        <end position="329"/>
    </location>
</feature>
<dbReference type="Pfam" id="PF13715">
    <property type="entry name" value="CarbopepD_reg_2"/>
    <property type="match status" value="1"/>
</dbReference>
<feature type="domain" description="TonB-dependent receptor-like beta-barrel" evidence="10">
    <location>
        <begin position="413"/>
        <end position="1068"/>
    </location>
</feature>
<dbReference type="InterPro" id="IPR023997">
    <property type="entry name" value="TonB-dep_OMP_SusC/RagA_CS"/>
</dbReference>
<keyword evidence="3 8" id="KW-1134">Transmembrane beta strand</keyword>
<keyword evidence="6 8" id="KW-0472">Membrane</keyword>
<dbReference type="Gene3D" id="2.60.40.1120">
    <property type="entry name" value="Carboxypeptidase-like, regulatory domain"/>
    <property type="match status" value="1"/>
</dbReference>
<comment type="similarity">
    <text evidence="8 9">Belongs to the TonB-dependent receptor family.</text>
</comment>
<evidence type="ECO:0000256" key="4">
    <source>
        <dbReference type="ARBA" id="ARBA00022692"/>
    </source>
</evidence>
<evidence type="ECO:0000259" key="10">
    <source>
        <dbReference type="Pfam" id="PF00593"/>
    </source>
</evidence>
<dbReference type="Gene3D" id="2.40.170.20">
    <property type="entry name" value="TonB-dependent receptor, beta-barrel domain"/>
    <property type="match status" value="1"/>
</dbReference>
<dbReference type="NCBIfam" id="TIGR04056">
    <property type="entry name" value="OMP_RagA_SusC"/>
    <property type="match status" value="1"/>
</dbReference>
<keyword evidence="2 8" id="KW-0813">Transport</keyword>
<comment type="subcellular location">
    <subcellularLocation>
        <location evidence="1 8">Cell outer membrane</location>
        <topology evidence="1 8">Multi-pass membrane protein</topology>
    </subcellularLocation>
</comment>
<reference evidence="12 13" key="1">
    <citation type="submission" date="2018-07" db="EMBL/GenBank/DDBJ databases">
        <title>Freshwater and sediment microbial communities from various areas in North America, analyzing microbe dynamics in response to fracking.</title>
        <authorList>
            <person name="Lamendella R."/>
        </authorList>
    </citation>
    <scope>NUCLEOTIDE SEQUENCE [LARGE SCALE GENOMIC DNA]</scope>
    <source>
        <strain evidence="12 13">160A</strain>
    </source>
</reference>
<dbReference type="InterPro" id="IPR039426">
    <property type="entry name" value="TonB-dep_rcpt-like"/>
</dbReference>
<dbReference type="FunFam" id="2.60.40.1120:FF:000003">
    <property type="entry name" value="Outer membrane protein Omp121"/>
    <property type="match status" value="1"/>
</dbReference>
<evidence type="ECO:0000256" key="9">
    <source>
        <dbReference type="RuleBase" id="RU003357"/>
    </source>
</evidence>
<evidence type="ECO:0000256" key="2">
    <source>
        <dbReference type="ARBA" id="ARBA00022448"/>
    </source>
</evidence>
<gene>
    <name evidence="12" type="ORF">DFO77_11330</name>
</gene>
<dbReference type="AlphaFoldDB" id="A0A368UYW5"/>
<dbReference type="Pfam" id="PF07715">
    <property type="entry name" value="Plug"/>
    <property type="match status" value="1"/>
</dbReference>
<dbReference type="InterPro" id="IPR036942">
    <property type="entry name" value="Beta-barrel_TonB_sf"/>
</dbReference>
<keyword evidence="7 8" id="KW-0998">Cell outer membrane</keyword>
<evidence type="ECO:0000313" key="13">
    <source>
        <dbReference type="Proteomes" id="UP000252733"/>
    </source>
</evidence>
<organism evidence="12 13">
    <name type="scientific">Marinilabilia salmonicolor</name>
    <dbReference type="NCBI Taxonomy" id="989"/>
    <lineage>
        <taxon>Bacteria</taxon>
        <taxon>Pseudomonadati</taxon>
        <taxon>Bacteroidota</taxon>
        <taxon>Bacteroidia</taxon>
        <taxon>Marinilabiliales</taxon>
        <taxon>Marinilabiliaceae</taxon>
        <taxon>Marinilabilia</taxon>
    </lineage>
</organism>
<dbReference type="PROSITE" id="PS52016">
    <property type="entry name" value="TONB_DEPENDENT_REC_3"/>
    <property type="match status" value="1"/>
</dbReference>
<keyword evidence="4 8" id="KW-0812">Transmembrane</keyword>
<comment type="caution">
    <text evidence="12">The sequence shown here is derived from an EMBL/GenBank/DDBJ whole genome shotgun (WGS) entry which is preliminary data.</text>
</comment>
<dbReference type="Pfam" id="PF00593">
    <property type="entry name" value="TonB_dep_Rec_b-barrel"/>
    <property type="match status" value="1"/>
</dbReference>
<dbReference type="SUPFAM" id="SSF56935">
    <property type="entry name" value="Porins"/>
    <property type="match status" value="1"/>
</dbReference>
<keyword evidence="5 9" id="KW-0798">TonB box</keyword>
<evidence type="ECO:0000256" key="8">
    <source>
        <dbReference type="PROSITE-ProRule" id="PRU01360"/>
    </source>
</evidence>
<name>A0A368UYW5_9BACT</name>
<accession>A0A368UYW5</accession>
<dbReference type="InterPro" id="IPR012910">
    <property type="entry name" value="Plug_dom"/>
</dbReference>
<dbReference type="InterPro" id="IPR008969">
    <property type="entry name" value="CarboxyPept-like_regulatory"/>
</dbReference>
<keyword evidence="13" id="KW-1185">Reference proteome</keyword>
<dbReference type="InterPro" id="IPR037066">
    <property type="entry name" value="Plug_dom_sf"/>
</dbReference>
<sequence length="1112" mass="123403">MKKIPKRGIGNRCALTKTYRIMRITLFFLLVGVTQLFAEVSYAQVKMLTIDLENVKAETVLDEIENQSQFYFLYNEKFVDMDFDTSVKCSKENIFEVLDALFYGRDISYKVVDNQIILSKRKDSSEDVPQSEKIITGRVVDGQGEPIPGATVSVKGTTQGTITDVEGNYSLKIPGDADVLLFSFVGMESREVAIGDKSQIDVSLREDMVGLDEVVVVGYGTQKKVNLTGSVASVDSKLMENRPMSNVSSGLSGLLPGVYVNQGSGMPGGDGGTIRVRGVGTLNNAAPMVIVDGVESSMDELSSEDIASISVLKDAASAAIYGSKAANGVILITTKTGKSGEPMVRYSGDFGWQAPTDLPEYLGSAEYASLYNQALQVEGKDPRFTDADIELFRNGQDPYGHPNTDWLDLLYAGSGFQTSHNVSVSGGSETSQYRSSVDYQKQDGIVEHTGKERYNVRTNLKNDPYEWLTTNVNLSYTRQTLTQPNNAYVGGGLDQIIRQAYRIAPWIPYKNEDGTYATISDGNPIAWLDQGEQIHTKQNYFLGVGSLTFKIFEGFTVKGTASLRTYKEDKSSKNKEIQYNESKYHGPTSIEQLHVNTERITGDVVANYDKSVGGHNFALMAGYHAEAYDYKRTRAYRENFPSTMLDDLDGGSSKGMVGEGYTRELNMISWFGRVNYDYQSKYLFEANLRYDASSRFSEDNRWGAFPSFSTGWRLSEEDFMEDLESIDNLKLRASWGMLGNQAALNSYYPTVPTLSLGLDYPFNSSITSGAAIVSAKNQNLVWEKTTSWGIGADLTLFHKLNFTVDYYDRKTTDIIMAVPSPETFALSGFYDNVGEMSNKGIEFTFQYNDKFGDVGFNFGGNFAYNKNELLKLAGQDQIISGRTIRRIGESVDSFYGYKTNGLYQSESEIDDWAENTLYNRSELKPGDLRYVDVTGDDKVTSDDRTILGNSTPDFVYGFNVGADYKNFDFLAIFQGTLGGYGYMDFDAIGTVNGDASKPSAIWADSWTSDRPNTSVPRAIANLYGPSMPQNQTTEYWLRSTNYLRLKNLQIGYNIPKNVLSRLGVSKARIYYSGQNLFTVTDYLKGWDPEAPSGRGSGYPVVMVNSFGVNVSF</sequence>
<dbReference type="InterPro" id="IPR000531">
    <property type="entry name" value="Beta-barrel_TonB"/>
</dbReference>
<dbReference type="FunFam" id="2.170.130.10:FF:000003">
    <property type="entry name" value="SusC/RagA family TonB-linked outer membrane protein"/>
    <property type="match status" value="1"/>
</dbReference>
<evidence type="ECO:0000256" key="3">
    <source>
        <dbReference type="ARBA" id="ARBA00022452"/>
    </source>
</evidence>
<evidence type="ECO:0000256" key="5">
    <source>
        <dbReference type="ARBA" id="ARBA00023077"/>
    </source>
</evidence>
<proteinExistence type="inferred from homology"/>
<dbReference type="Proteomes" id="UP000252733">
    <property type="component" value="Unassembled WGS sequence"/>
</dbReference>